<reference evidence="8 9" key="1">
    <citation type="submission" date="2016-12" db="EMBL/GenBank/DDBJ databases">
        <title>Candidatus Reconcilibacillus cellulovorans genome.</title>
        <authorList>
            <person name="Kolinko S."/>
            <person name="Wu Y.-W."/>
            <person name="Tachea F."/>
            <person name="Denzel E."/>
            <person name="Hiras J."/>
            <person name="Baecker N."/>
            <person name="Chan L.J."/>
            <person name="Eichorst S.A."/>
            <person name="Frey D."/>
            <person name="Adams P.D."/>
            <person name="Pray T."/>
            <person name="Tanjore D."/>
            <person name="Petzold C.J."/>
            <person name="Gladden J.M."/>
            <person name="Simmons B.A."/>
            <person name="Singer S.W."/>
        </authorList>
    </citation>
    <scope>NUCLEOTIDE SEQUENCE [LARGE SCALE GENOMIC DNA]</scope>
    <source>
        <strain evidence="8">JTherm</strain>
    </source>
</reference>
<dbReference type="InterPro" id="IPR020396">
    <property type="entry name" value="NADH_UbQ_OxRdtase_CS"/>
</dbReference>
<evidence type="ECO:0000313" key="9">
    <source>
        <dbReference type="Proteomes" id="UP000243688"/>
    </source>
</evidence>
<dbReference type="InterPro" id="IPR010218">
    <property type="entry name" value="NADH_DH_suC"/>
</dbReference>
<dbReference type="PANTHER" id="PTHR10884:SF14">
    <property type="entry name" value="NADH DEHYDROGENASE [UBIQUINONE] IRON-SULFUR PROTEIN 3, MITOCHONDRIAL"/>
    <property type="match status" value="1"/>
</dbReference>
<keyword evidence="2 3" id="KW-0813">Transport</keyword>
<sequence length="177" mass="20389">MTEDRKGEGVEVSSEPEQAPSPERAKAEALTEWIRLAVGEDAIEESYVNEKDGNRICLVVRADHWPNVARLLKEKERFDYLRSLAGVDFETHMEVVYHLTSLETRENVCVKVRTSRESPSIPSVASVWATADWHEREAYDLFGIRFPGHPDLRRILLPDDWVGHPLRKDYEPHDPEV</sequence>
<keyword evidence="3 5" id="KW-0874">Quinone</keyword>
<evidence type="ECO:0000259" key="7">
    <source>
        <dbReference type="Pfam" id="PF00329"/>
    </source>
</evidence>
<name>A0A2A6DZR6_9BACL</name>
<keyword evidence="3 4" id="KW-0520">NAD</keyword>
<comment type="function">
    <text evidence="3">NDH-1 shuttles electrons from NADH, via FMN and iron-sulfur (Fe-S) centers, to quinones in the respiratory chain. The immediate electron acceptor for the enzyme in this species is believed to be a menaquinone. Couples the redox reaction to proton translocation (for every two electrons transferred, four hydrogen ions are translocated across the cytoplasmic membrane), and thus conserves the redox energy in a proton gradient.</text>
</comment>
<dbReference type="Proteomes" id="UP000243688">
    <property type="component" value="Unassembled WGS sequence"/>
</dbReference>
<evidence type="ECO:0000256" key="4">
    <source>
        <dbReference type="RuleBase" id="RU003456"/>
    </source>
</evidence>
<dbReference type="Gene3D" id="3.30.460.80">
    <property type="entry name" value="NADH:ubiquinone oxidoreductase, 30kDa subunit"/>
    <property type="match status" value="1"/>
</dbReference>
<accession>A0A2A6DZR6</accession>
<gene>
    <name evidence="3" type="primary">nuoC</name>
    <name evidence="8" type="ORF">BLM47_07575</name>
</gene>
<dbReference type="GO" id="GO:0050136">
    <property type="term" value="F:NADH dehydrogenase (quinone) (non-electrogenic) activity"/>
    <property type="evidence" value="ECO:0007669"/>
    <property type="project" value="UniProtKB-UniRule"/>
</dbReference>
<comment type="caution">
    <text evidence="8">The sequence shown here is derived from an EMBL/GenBank/DDBJ whole genome shotgun (WGS) entry which is preliminary data.</text>
</comment>
<dbReference type="AlphaFoldDB" id="A0A2A6DZR6"/>
<comment type="subunit">
    <text evidence="3">NDH-1 is composed of 14 different subunits. Subunits NuoB, C, D, E, F, and G constitute the peripheral sector of the complex.</text>
</comment>
<dbReference type="GO" id="GO:0008137">
    <property type="term" value="F:NADH dehydrogenase (ubiquinone) activity"/>
    <property type="evidence" value="ECO:0007669"/>
    <property type="project" value="InterPro"/>
</dbReference>
<keyword evidence="3 4" id="KW-1278">Translocase</keyword>
<dbReference type="PANTHER" id="PTHR10884">
    <property type="entry name" value="NADH DEHYDROGENASE UBIQUINONE IRON-SULFUR PROTEIN 3"/>
    <property type="match status" value="1"/>
</dbReference>
<dbReference type="EMBL" id="MOXJ01000015">
    <property type="protein sequence ID" value="PDO10380.1"/>
    <property type="molecule type" value="Genomic_DNA"/>
</dbReference>
<dbReference type="GO" id="GO:0048038">
    <property type="term" value="F:quinone binding"/>
    <property type="evidence" value="ECO:0007669"/>
    <property type="project" value="UniProtKB-KW"/>
</dbReference>
<evidence type="ECO:0000313" key="8">
    <source>
        <dbReference type="EMBL" id="PDO10380.1"/>
    </source>
</evidence>
<protein>
    <recommendedName>
        <fullName evidence="3">NADH-quinone oxidoreductase subunit C</fullName>
        <ecNumber evidence="3">7.1.1.-</ecNumber>
    </recommendedName>
    <alternativeName>
        <fullName evidence="3">NADH dehydrogenase I subunit C</fullName>
    </alternativeName>
    <alternativeName>
        <fullName evidence="3">NDH-1 subunit C</fullName>
    </alternativeName>
</protein>
<dbReference type="GO" id="GO:0005886">
    <property type="term" value="C:plasma membrane"/>
    <property type="evidence" value="ECO:0007669"/>
    <property type="project" value="UniProtKB-SubCell"/>
</dbReference>
<organism evidence="8 9">
    <name type="scientific">Candidatus Reconcilbacillus cellulovorans</name>
    <dbReference type="NCBI Taxonomy" id="1906605"/>
    <lineage>
        <taxon>Bacteria</taxon>
        <taxon>Bacillati</taxon>
        <taxon>Bacillota</taxon>
        <taxon>Bacilli</taxon>
        <taxon>Bacillales</taxon>
        <taxon>Paenibacillaceae</taxon>
        <taxon>Candidatus Reconcilbacillus</taxon>
    </lineage>
</organism>
<evidence type="ECO:0000256" key="2">
    <source>
        <dbReference type="ARBA" id="ARBA00022448"/>
    </source>
</evidence>
<keyword evidence="3" id="KW-0472">Membrane</keyword>
<dbReference type="EC" id="7.1.1.-" evidence="3"/>
<dbReference type="Pfam" id="PF00329">
    <property type="entry name" value="Complex1_30kDa"/>
    <property type="match status" value="1"/>
</dbReference>
<dbReference type="PROSITE" id="PS00542">
    <property type="entry name" value="COMPLEX1_30K"/>
    <property type="match status" value="1"/>
</dbReference>
<keyword evidence="3" id="KW-1003">Cell membrane</keyword>
<dbReference type="SUPFAM" id="SSF143243">
    <property type="entry name" value="Nqo5-like"/>
    <property type="match status" value="1"/>
</dbReference>
<comment type="similarity">
    <text evidence="1 3 4">Belongs to the complex I 30 kDa subunit family.</text>
</comment>
<dbReference type="InterPro" id="IPR001268">
    <property type="entry name" value="NADH_UbQ_OxRdtase_30kDa_su"/>
</dbReference>
<proteinExistence type="inferred from homology"/>
<dbReference type="InterPro" id="IPR037232">
    <property type="entry name" value="NADH_quin_OxRdtase_su_C/D-like"/>
</dbReference>
<evidence type="ECO:0000256" key="3">
    <source>
        <dbReference type="HAMAP-Rule" id="MF_01357"/>
    </source>
</evidence>
<evidence type="ECO:0000256" key="5">
    <source>
        <dbReference type="RuleBase" id="RU003582"/>
    </source>
</evidence>
<comment type="subcellular location">
    <subcellularLocation>
        <location evidence="3">Cell membrane</location>
        <topology evidence="3">Peripheral membrane protein</topology>
        <orientation evidence="3">Cytoplasmic side</orientation>
    </subcellularLocation>
</comment>
<feature type="domain" description="NADH:ubiquinone oxidoreductase 30kDa subunit" evidence="7">
    <location>
        <begin position="59"/>
        <end position="173"/>
    </location>
</feature>
<feature type="region of interest" description="Disordered" evidence="6">
    <location>
        <begin position="1"/>
        <end position="26"/>
    </location>
</feature>
<dbReference type="HAMAP" id="MF_01357">
    <property type="entry name" value="NDH1_NuoC"/>
    <property type="match status" value="1"/>
</dbReference>
<evidence type="ECO:0000256" key="1">
    <source>
        <dbReference type="ARBA" id="ARBA00007569"/>
    </source>
</evidence>
<comment type="catalytic activity">
    <reaction evidence="3 5">
        <text>a quinone + NADH + 5 H(+)(in) = a quinol + NAD(+) + 4 H(+)(out)</text>
        <dbReference type="Rhea" id="RHEA:57888"/>
        <dbReference type="ChEBI" id="CHEBI:15378"/>
        <dbReference type="ChEBI" id="CHEBI:24646"/>
        <dbReference type="ChEBI" id="CHEBI:57540"/>
        <dbReference type="ChEBI" id="CHEBI:57945"/>
        <dbReference type="ChEBI" id="CHEBI:132124"/>
    </reaction>
</comment>
<evidence type="ECO:0000256" key="6">
    <source>
        <dbReference type="SAM" id="MobiDB-lite"/>
    </source>
</evidence>
<dbReference type="NCBIfam" id="TIGR01961">
    <property type="entry name" value="NuoC_fam"/>
    <property type="match status" value="1"/>
</dbReference>